<dbReference type="Gene3D" id="1.10.530.10">
    <property type="match status" value="1"/>
</dbReference>
<name>A0A1H2C1M0_MUCMA</name>
<dbReference type="PANTHER" id="PTHR37423">
    <property type="entry name" value="SOLUBLE LYTIC MUREIN TRANSGLYCOSYLASE-RELATED"/>
    <property type="match status" value="1"/>
</dbReference>
<dbReference type="InterPro" id="IPR008258">
    <property type="entry name" value="Transglycosylase_SLT_dom_1"/>
</dbReference>
<dbReference type="EMBL" id="LT629740">
    <property type="protein sequence ID" value="SDT64214.1"/>
    <property type="molecule type" value="Genomic_DNA"/>
</dbReference>
<evidence type="ECO:0000256" key="2">
    <source>
        <dbReference type="SAM" id="SignalP"/>
    </source>
</evidence>
<dbReference type="SUPFAM" id="SSF53955">
    <property type="entry name" value="Lysozyme-like"/>
    <property type="match status" value="1"/>
</dbReference>
<dbReference type="PANTHER" id="PTHR37423:SF2">
    <property type="entry name" value="MEMBRANE-BOUND LYTIC MUREIN TRANSGLYCOSYLASE C"/>
    <property type="match status" value="1"/>
</dbReference>
<feature type="domain" description="Transglycosylase SLT" evidence="3">
    <location>
        <begin position="111"/>
        <end position="207"/>
    </location>
</feature>
<dbReference type="AlphaFoldDB" id="A0A1H2C1M0"/>
<dbReference type="Proteomes" id="UP000199679">
    <property type="component" value="Chromosome I"/>
</dbReference>
<feature type="chain" id="PRO_5009270622" evidence="2">
    <location>
        <begin position="27"/>
        <end position="255"/>
    </location>
</feature>
<organism evidence="4 5">
    <name type="scientific">Mucilaginibacter mallensis</name>
    <dbReference type="NCBI Taxonomy" id="652787"/>
    <lineage>
        <taxon>Bacteria</taxon>
        <taxon>Pseudomonadati</taxon>
        <taxon>Bacteroidota</taxon>
        <taxon>Sphingobacteriia</taxon>
        <taxon>Sphingobacteriales</taxon>
        <taxon>Sphingobacteriaceae</taxon>
        <taxon>Mucilaginibacter</taxon>
    </lineage>
</organism>
<evidence type="ECO:0000313" key="5">
    <source>
        <dbReference type="Proteomes" id="UP000199679"/>
    </source>
</evidence>
<keyword evidence="2" id="KW-0732">Signal</keyword>
<comment type="similarity">
    <text evidence="1">Belongs to the transglycosylase Slt family.</text>
</comment>
<dbReference type="Pfam" id="PF01464">
    <property type="entry name" value="SLT"/>
    <property type="match status" value="1"/>
</dbReference>
<dbReference type="STRING" id="652787.SAMN05216490_4531"/>
<evidence type="ECO:0000313" key="4">
    <source>
        <dbReference type="EMBL" id="SDT64214.1"/>
    </source>
</evidence>
<accession>A0A1H2C1M0</accession>
<evidence type="ECO:0000256" key="1">
    <source>
        <dbReference type="ARBA" id="ARBA00007734"/>
    </source>
</evidence>
<sequence>MIKKHLITCSVIFVLVVISRFTFSNAAVSKPAPATVTNHVNSRYIFTKNTAENDLNFADEAIPVNDKRVDRKMKTTLQKHGFSCIQSNVLQRKAEKLFPIIVPILKAYGIPEDFKYIPLVESGLCNGISPKGAAGLWQFMPGTARTYGLKVGHGVDERLNIKRSTVAACKYIKELYGEFNSWTLAAAAYNNGEIKLQKQIRKQNEDNYFRMHLNRETGVYVYNLIAMKEIINRPAKYGYKEPYTGMPAPHLLAYN</sequence>
<dbReference type="OrthoDB" id="9815002at2"/>
<evidence type="ECO:0000259" key="3">
    <source>
        <dbReference type="Pfam" id="PF01464"/>
    </source>
</evidence>
<feature type="signal peptide" evidence="2">
    <location>
        <begin position="1"/>
        <end position="26"/>
    </location>
</feature>
<dbReference type="InterPro" id="IPR023346">
    <property type="entry name" value="Lysozyme-like_dom_sf"/>
</dbReference>
<dbReference type="CDD" id="cd16894">
    <property type="entry name" value="MltD-like"/>
    <property type="match status" value="1"/>
</dbReference>
<protein>
    <submittedName>
        <fullName evidence="4">Transglycosylase SLT domain-containing protein</fullName>
    </submittedName>
</protein>
<gene>
    <name evidence="4" type="ORF">SAMN05216490_4531</name>
</gene>
<keyword evidence="5" id="KW-1185">Reference proteome</keyword>
<proteinExistence type="inferred from homology"/>
<reference evidence="4 5" key="1">
    <citation type="submission" date="2016-10" db="EMBL/GenBank/DDBJ databases">
        <authorList>
            <person name="de Groot N.N."/>
        </authorList>
    </citation>
    <scope>NUCLEOTIDE SEQUENCE [LARGE SCALE GENOMIC DNA]</scope>
    <source>
        <strain evidence="4 5">MP1X4</strain>
    </source>
</reference>